<name>A0A5A7PBK3_STRAF</name>
<evidence type="ECO:0000313" key="1">
    <source>
        <dbReference type="EMBL" id="GER30062.1"/>
    </source>
</evidence>
<sequence>MWAIKPGALCQIIRKGRKAHIDVIGEEAGGDSLDWSDEREAHQLPQLCRRLRHQYVGRLVHVSHLEQPLPQVPLLQAHPRAAQHHLLHRLREIRRQAVGHEPPVADPHHARPCHPVRRHQPHHAPRLEALAPVGQRGRGLPEEDQIRHVDVEPRHQVTEELAVLPHRVRPESVDQKEVGLRRLVRFGDPAVHHGAAVVQIRLHGSETRVGEEAPVEEIGGAGEAQAPRHFSRRERRRFRFPLSFCLLLFPFPKCPCTAVRNRRRLLI</sequence>
<organism evidence="1 2">
    <name type="scientific">Striga asiatica</name>
    <name type="common">Asiatic witchweed</name>
    <name type="synonym">Buchnera asiatica</name>
    <dbReference type="NCBI Taxonomy" id="4170"/>
    <lineage>
        <taxon>Eukaryota</taxon>
        <taxon>Viridiplantae</taxon>
        <taxon>Streptophyta</taxon>
        <taxon>Embryophyta</taxon>
        <taxon>Tracheophyta</taxon>
        <taxon>Spermatophyta</taxon>
        <taxon>Magnoliopsida</taxon>
        <taxon>eudicotyledons</taxon>
        <taxon>Gunneridae</taxon>
        <taxon>Pentapetalae</taxon>
        <taxon>asterids</taxon>
        <taxon>lamiids</taxon>
        <taxon>Lamiales</taxon>
        <taxon>Orobanchaceae</taxon>
        <taxon>Buchnereae</taxon>
        <taxon>Striga</taxon>
    </lineage>
</organism>
<evidence type="ECO:0000313" key="2">
    <source>
        <dbReference type="Proteomes" id="UP000325081"/>
    </source>
</evidence>
<proteinExistence type="predicted"/>
<dbReference type="AlphaFoldDB" id="A0A5A7PBK3"/>
<keyword evidence="2" id="KW-1185">Reference proteome</keyword>
<comment type="caution">
    <text evidence="1">The sequence shown here is derived from an EMBL/GenBank/DDBJ whole genome shotgun (WGS) entry which is preliminary data.</text>
</comment>
<accession>A0A5A7PBK3</accession>
<reference evidence="2" key="1">
    <citation type="journal article" date="2019" name="Curr. Biol.">
        <title>Genome Sequence of Striga asiatica Provides Insight into the Evolution of Plant Parasitism.</title>
        <authorList>
            <person name="Yoshida S."/>
            <person name="Kim S."/>
            <person name="Wafula E.K."/>
            <person name="Tanskanen J."/>
            <person name="Kim Y.M."/>
            <person name="Honaas L."/>
            <person name="Yang Z."/>
            <person name="Spallek T."/>
            <person name="Conn C.E."/>
            <person name="Ichihashi Y."/>
            <person name="Cheong K."/>
            <person name="Cui S."/>
            <person name="Der J.P."/>
            <person name="Gundlach H."/>
            <person name="Jiao Y."/>
            <person name="Hori C."/>
            <person name="Ishida J.K."/>
            <person name="Kasahara H."/>
            <person name="Kiba T."/>
            <person name="Kim M.S."/>
            <person name="Koo N."/>
            <person name="Laohavisit A."/>
            <person name="Lee Y.H."/>
            <person name="Lumba S."/>
            <person name="McCourt P."/>
            <person name="Mortimer J.C."/>
            <person name="Mutuku J.M."/>
            <person name="Nomura T."/>
            <person name="Sasaki-Sekimoto Y."/>
            <person name="Seto Y."/>
            <person name="Wang Y."/>
            <person name="Wakatake T."/>
            <person name="Sakakibara H."/>
            <person name="Demura T."/>
            <person name="Yamaguchi S."/>
            <person name="Yoneyama K."/>
            <person name="Manabe R.I."/>
            <person name="Nelson D.C."/>
            <person name="Schulman A.H."/>
            <person name="Timko M.P."/>
            <person name="dePamphilis C.W."/>
            <person name="Choi D."/>
            <person name="Shirasu K."/>
        </authorList>
    </citation>
    <scope>NUCLEOTIDE SEQUENCE [LARGE SCALE GENOMIC DNA]</scope>
    <source>
        <strain evidence="2">cv. UVA1</strain>
    </source>
</reference>
<protein>
    <submittedName>
        <fullName evidence="1">Pentafunctional AROM polypeptide</fullName>
    </submittedName>
</protein>
<dbReference type="Proteomes" id="UP000325081">
    <property type="component" value="Unassembled WGS sequence"/>
</dbReference>
<dbReference type="EMBL" id="BKCP01004294">
    <property type="protein sequence ID" value="GER30062.1"/>
    <property type="molecule type" value="Genomic_DNA"/>
</dbReference>
<gene>
    <name evidence="1" type="ORF">STAS_05975</name>
</gene>